<dbReference type="InterPro" id="IPR036390">
    <property type="entry name" value="WH_DNA-bd_sf"/>
</dbReference>
<dbReference type="Proteomes" id="UP000653411">
    <property type="component" value="Unassembled WGS sequence"/>
</dbReference>
<dbReference type="EMBL" id="BMML01000009">
    <property type="protein sequence ID" value="GGN15021.1"/>
    <property type="molecule type" value="Genomic_DNA"/>
</dbReference>
<feature type="domain" description="HTH arsR-type" evidence="1">
    <location>
        <begin position="248"/>
        <end position="324"/>
    </location>
</feature>
<dbReference type="GO" id="GO:0003700">
    <property type="term" value="F:DNA-binding transcription factor activity"/>
    <property type="evidence" value="ECO:0007669"/>
    <property type="project" value="InterPro"/>
</dbReference>
<dbReference type="RefSeq" id="WP_189264389.1">
    <property type="nucleotide sequence ID" value="NZ_BMML01000009.1"/>
</dbReference>
<dbReference type="CDD" id="cd00090">
    <property type="entry name" value="HTH_ARSR"/>
    <property type="match status" value="1"/>
</dbReference>
<dbReference type="SMART" id="SM00418">
    <property type="entry name" value="HTH_ARSR"/>
    <property type="match status" value="1"/>
</dbReference>
<dbReference type="AlphaFoldDB" id="A0A917XEH5"/>
<dbReference type="Gene3D" id="1.10.10.10">
    <property type="entry name" value="Winged helix-like DNA-binding domain superfamily/Winged helix DNA-binding domain"/>
    <property type="match status" value="1"/>
</dbReference>
<evidence type="ECO:0000313" key="2">
    <source>
        <dbReference type="EMBL" id="GGN15021.1"/>
    </source>
</evidence>
<accession>A0A917XEH5</accession>
<keyword evidence="3" id="KW-1185">Reference proteome</keyword>
<dbReference type="InterPro" id="IPR036388">
    <property type="entry name" value="WH-like_DNA-bd_sf"/>
</dbReference>
<reference evidence="2" key="2">
    <citation type="submission" date="2020-09" db="EMBL/GenBank/DDBJ databases">
        <authorList>
            <person name="Sun Q."/>
            <person name="Zhou Y."/>
        </authorList>
    </citation>
    <scope>NUCLEOTIDE SEQUENCE</scope>
    <source>
        <strain evidence="2">CGMCC 4.7110</strain>
    </source>
</reference>
<organism evidence="2 3">
    <name type="scientific">Streptomyces fuscichromogenes</name>
    <dbReference type="NCBI Taxonomy" id="1324013"/>
    <lineage>
        <taxon>Bacteria</taxon>
        <taxon>Bacillati</taxon>
        <taxon>Actinomycetota</taxon>
        <taxon>Actinomycetes</taxon>
        <taxon>Kitasatosporales</taxon>
        <taxon>Streptomycetaceae</taxon>
        <taxon>Streptomyces</taxon>
    </lineage>
</organism>
<gene>
    <name evidence="2" type="ORF">GCM10011578_042940</name>
</gene>
<evidence type="ECO:0000259" key="1">
    <source>
        <dbReference type="SMART" id="SM00418"/>
    </source>
</evidence>
<dbReference type="InterPro" id="IPR011991">
    <property type="entry name" value="ArsR-like_HTH"/>
</dbReference>
<sequence>MLRIRFTDADLARTRVVHEPDPLWEVGQSLHRFQTRQGRWAYAHWYRGTCQRLRESGQQRVLREMLVPLFRRGPYYPDFLNPAEASEGLAAGLEAVLATPPRRVLAELLTLAGVSGAPPWVPELVRPDGRRELVRALRDYHATAIAPYGEEIQARIDADRVIRCRALLDGGVEALLDGLGPDIHWRRPVLYVGHPTVDRDIRLDGRGLKLVPSYFCWQTPVPIADPAMDPVLVYPLHQQPSPVQSAGASLTSLLGRTRAIVLRAAAAGATTGELARVAGVSASSISQHTTVLRDAGLITSQRQAASVLHTLTPLGASMLRANLG</sequence>
<protein>
    <submittedName>
        <fullName evidence="2">Transcriptional regulator</fullName>
    </submittedName>
</protein>
<evidence type="ECO:0000313" key="3">
    <source>
        <dbReference type="Proteomes" id="UP000653411"/>
    </source>
</evidence>
<name>A0A917XEH5_9ACTN</name>
<proteinExistence type="predicted"/>
<dbReference type="InterPro" id="IPR001845">
    <property type="entry name" value="HTH_ArsR_DNA-bd_dom"/>
</dbReference>
<reference evidence="2" key="1">
    <citation type="journal article" date="2014" name="Int. J. Syst. Evol. Microbiol.">
        <title>Complete genome sequence of Corynebacterium casei LMG S-19264T (=DSM 44701T), isolated from a smear-ripened cheese.</title>
        <authorList>
            <consortium name="US DOE Joint Genome Institute (JGI-PGF)"/>
            <person name="Walter F."/>
            <person name="Albersmeier A."/>
            <person name="Kalinowski J."/>
            <person name="Ruckert C."/>
        </authorList>
    </citation>
    <scope>NUCLEOTIDE SEQUENCE</scope>
    <source>
        <strain evidence="2">CGMCC 4.7110</strain>
    </source>
</reference>
<comment type="caution">
    <text evidence="2">The sequence shown here is derived from an EMBL/GenBank/DDBJ whole genome shotgun (WGS) entry which is preliminary data.</text>
</comment>
<dbReference type="SUPFAM" id="SSF46785">
    <property type="entry name" value="Winged helix' DNA-binding domain"/>
    <property type="match status" value="1"/>
</dbReference>